<dbReference type="Gene3D" id="1.10.10.10">
    <property type="entry name" value="Winged helix-like DNA-binding domain superfamily/Winged helix DNA-binding domain"/>
    <property type="match status" value="1"/>
</dbReference>
<gene>
    <name evidence="12" type="ORF">H9964_02065</name>
</gene>
<comment type="caution">
    <text evidence="12">The sequence shown here is derived from an EMBL/GenBank/DDBJ whole genome shotgun (WGS) entry which is preliminary data.</text>
</comment>
<dbReference type="EMBL" id="DXBB01000039">
    <property type="protein sequence ID" value="HIZ72348.1"/>
    <property type="molecule type" value="Genomic_DNA"/>
</dbReference>
<dbReference type="Proteomes" id="UP000824102">
    <property type="component" value="Unassembled WGS sequence"/>
</dbReference>
<dbReference type="GO" id="GO:0000156">
    <property type="term" value="F:phosphorelay response regulator activity"/>
    <property type="evidence" value="ECO:0007669"/>
    <property type="project" value="TreeGrafter"/>
</dbReference>
<keyword evidence="2 8" id="KW-0597">Phosphoprotein</keyword>
<evidence type="ECO:0000256" key="2">
    <source>
        <dbReference type="ARBA" id="ARBA00022553"/>
    </source>
</evidence>
<dbReference type="SUPFAM" id="SSF52172">
    <property type="entry name" value="CheY-like"/>
    <property type="match status" value="1"/>
</dbReference>
<dbReference type="PANTHER" id="PTHR48111:SF1">
    <property type="entry name" value="TWO-COMPONENT RESPONSE REGULATOR ORR33"/>
    <property type="match status" value="1"/>
</dbReference>
<evidence type="ECO:0000256" key="7">
    <source>
        <dbReference type="ARBA" id="ARBA00024867"/>
    </source>
</evidence>
<dbReference type="GO" id="GO:0006355">
    <property type="term" value="P:regulation of DNA-templated transcription"/>
    <property type="evidence" value="ECO:0007669"/>
    <property type="project" value="InterPro"/>
</dbReference>
<evidence type="ECO:0000256" key="3">
    <source>
        <dbReference type="ARBA" id="ARBA00023012"/>
    </source>
</evidence>
<dbReference type="InterPro" id="IPR039420">
    <property type="entry name" value="WalR-like"/>
</dbReference>
<feature type="domain" description="OmpR/PhoB-type" evidence="11">
    <location>
        <begin position="125"/>
        <end position="223"/>
    </location>
</feature>
<reference evidence="12" key="1">
    <citation type="journal article" date="2021" name="PeerJ">
        <title>Extensive microbial diversity within the chicken gut microbiome revealed by metagenomics and culture.</title>
        <authorList>
            <person name="Gilroy R."/>
            <person name="Ravi A."/>
            <person name="Getino M."/>
            <person name="Pursley I."/>
            <person name="Horton D.L."/>
            <person name="Alikhan N.F."/>
            <person name="Baker D."/>
            <person name="Gharbi K."/>
            <person name="Hall N."/>
            <person name="Watson M."/>
            <person name="Adriaenssens E.M."/>
            <person name="Foster-Nyarko E."/>
            <person name="Jarju S."/>
            <person name="Secka A."/>
            <person name="Antonio M."/>
            <person name="Oren A."/>
            <person name="Chaudhuri R.R."/>
            <person name="La Ragione R."/>
            <person name="Hildebrand F."/>
            <person name="Pallen M.J."/>
        </authorList>
    </citation>
    <scope>NUCLEOTIDE SEQUENCE</scope>
    <source>
        <strain evidence="12">ChiW7-2402</strain>
    </source>
</reference>
<dbReference type="GO" id="GO:0005829">
    <property type="term" value="C:cytosol"/>
    <property type="evidence" value="ECO:0007669"/>
    <property type="project" value="TreeGrafter"/>
</dbReference>
<evidence type="ECO:0000256" key="8">
    <source>
        <dbReference type="PROSITE-ProRule" id="PRU00169"/>
    </source>
</evidence>
<dbReference type="PROSITE" id="PS50110">
    <property type="entry name" value="RESPONSE_REGULATORY"/>
    <property type="match status" value="1"/>
</dbReference>
<dbReference type="InterPro" id="IPR001867">
    <property type="entry name" value="OmpR/PhoB-type_DNA-bd"/>
</dbReference>
<dbReference type="InterPro" id="IPR036388">
    <property type="entry name" value="WH-like_DNA-bd_sf"/>
</dbReference>
<dbReference type="PANTHER" id="PTHR48111">
    <property type="entry name" value="REGULATOR OF RPOS"/>
    <property type="match status" value="1"/>
</dbReference>
<evidence type="ECO:0000256" key="4">
    <source>
        <dbReference type="ARBA" id="ARBA00023015"/>
    </source>
</evidence>
<dbReference type="SMART" id="SM00448">
    <property type="entry name" value="REC"/>
    <property type="match status" value="1"/>
</dbReference>
<evidence type="ECO:0000313" key="13">
    <source>
        <dbReference type="Proteomes" id="UP000824102"/>
    </source>
</evidence>
<dbReference type="GO" id="GO:0000976">
    <property type="term" value="F:transcription cis-regulatory region binding"/>
    <property type="evidence" value="ECO:0007669"/>
    <property type="project" value="TreeGrafter"/>
</dbReference>
<dbReference type="InterPro" id="IPR011006">
    <property type="entry name" value="CheY-like_superfamily"/>
</dbReference>
<comment type="function">
    <text evidence="7">May play the central regulatory role in sporulation. It may be an element of the effector pathway responsible for the activation of sporulation genes in response to nutritional stress. Spo0A may act in concert with spo0H (a sigma factor) to control the expression of some genes that are critical to the sporulation process.</text>
</comment>
<proteinExistence type="predicted"/>
<dbReference type="CDD" id="cd17574">
    <property type="entry name" value="REC_OmpR"/>
    <property type="match status" value="1"/>
</dbReference>
<dbReference type="GO" id="GO:0032993">
    <property type="term" value="C:protein-DNA complex"/>
    <property type="evidence" value="ECO:0007669"/>
    <property type="project" value="TreeGrafter"/>
</dbReference>
<evidence type="ECO:0000259" key="10">
    <source>
        <dbReference type="PROSITE" id="PS50110"/>
    </source>
</evidence>
<keyword evidence="3" id="KW-0902">Two-component regulatory system</keyword>
<dbReference type="CDD" id="cd00383">
    <property type="entry name" value="trans_reg_C"/>
    <property type="match status" value="1"/>
</dbReference>
<accession>A0A9D2G4C7</accession>
<keyword evidence="6" id="KW-0804">Transcription</keyword>
<dbReference type="Gene3D" id="3.40.50.2300">
    <property type="match status" value="1"/>
</dbReference>
<evidence type="ECO:0000259" key="11">
    <source>
        <dbReference type="PROSITE" id="PS51755"/>
    </source>
</evidence>
<name>A0A9D2G4C7_9FIRM</name>
<dbReference type="PROSITE" id="PS51755">
    <property type="entry name" value="OMPR_PHOB"/>
    <property type="match status" value="1"/>
</dbReference>
<evidence type="ECO:0000256" key="9">
    <source>
        <dbReference type="PROSITE-ProRule" id="PRU01091"/>
    </source>
</evidence>
<sequence length="231" mass="25596">MANASVTDRKLLFVDDDPAVLNALCPYFRARGNTVLTATDRKGALALLAEETFDAAVLDLVLPDGNGMQLFFEATRLPPVIILSTLDGEAAMLEGFSAGAVDYVVKPCSPALLEARIALRLLPRREALLLGGGLTLNVAERTVFYREKPLALTGSEFNILCFLMKHPGTFYDAEHIYTNVWEAPSMQTTTVRYHISNLRRKIKEFTQKNLIMTKFGEGYAFASAVEEREED</sequence>
<protein>
    <recommendedName>
        <fullName evidence="1">Stage 0 sporulation protein A homolog</fullName>
    </recommendedName>
</protein>
<evidence type="ECO:0000256" key="1">
    <source>
        <dbReference type="ARBA" id="ARBA00018672"/>
    </source>
</evidence>
<organism evidence="12 13">
    <name type="scientific">Candidatus Gallimonas intestinavium</name>
    <dbReference type="NCBI Taxonomy" id="2838603"/>
    <lineage>
        <taxon>Bacteria</taxon>
        <taxon>Bacillati</taxon>
        <taxon>Bacillota</taxon>
        <taxon>Clostridia</taxon>
        <taxon>Candidatus Gallimonas</taxon>
    </lineage>
</organism>
<evidence type="ECO:0000256" key="6">
    <source>
        <dbReference type="ARBA" id="ARBA00023163"/>
    </source>
</evidence>
<feature type="modified residue" description="4-aspartylphosphate" evidence="8">
    <location>
        <position position="59"/>
    </location>
</feature>
<dbReference type="AlphaFoldDB" id="A0A9D2G4C7"/>
<evidence type="ECO:0000256" key="5">
    <source>
        <dbReference type="ARBA" id="ARBA00023125"/>
    </source>
</evidence>
<dbReference type="Pfam" id="PF00486">
    <property type="entry name" value="Trans_reg_C"/>
    <property type="match status" value="1"/>
</dbReference>
<dbReference type="SMART" id="SM00862">
    <property type="entry name" value="Trans_reg_C"/>
    <property type="match status" value="1"/>
</dbReference>
<feature type="domain" description="Response regulatory" evidence="10">
    <location>
        <begin position="10"/>
        <end position="121"/>
    </location>
</feature>
<dbReference type="InterPro" id="IPR001789">
    <property type="entry name" value="Sig_transdc_resp-reg_receiver"/>
</dbReference>
<keyword evidence="4" id="KW-0805">Transcription regulation</keyword>
<reference evidence="12" key="2">
    <citation type="submission" date="2021-04" db="EMBL/GenBank/DDBJ databases">
        <authorList>
            <person name="Gilroy R."/>
        </authorList>
    </citation>
    <scope>NUCLEOTIDE SEQUENCE</scope>
    <source>
        <strain evidence="12">ChiW7-2402</strain>
    </source>
</reference>
<dbReference type="Pfam" id="PF00072">
    <property type="entry name" value="Response_reg"/>
    <property type="match status" value="1"/>
</dbReference>
<evidence type="ECO:0000313" key="12">
    <source>
        <dbReference type="EMBL" id="HIZ72348.1"/>
    </source>
</evidence>
<feature type="DNA-binding region" description="OmpR/PhoB-type" evidence="9">
    <location>
        <begin position="125"/>
        <end position="223"/>
    </location>
</feature>
<keyword evidence="5 9" id="KW-0238">DNA-binding</keyword>